<dbReference type="AlphaFoldDB" id="A0A372L7H4"/>
<evidence type="ECO:0000313" key="1">
    <source>
        <dbReference type="EMBL" id="RFU61201.1"/>
    </source>
</evidence>
<comment type="caution">
    <text evidence="1">The sequence shown here is derived from an EMBL/GenBank/DDBJ whole genome shotgun (WGS) entry which is preliminary data.</text>
</comment>
<reference evidence="1 2" key="1">
    <citation type="submission" date="2018-08" db="EMBL/GenBank/DDBJ databases">
        <title>Bacillus chawlae sp. nov., Bacillus glennii sp. nov., and Bacillus saganii sp. nov. Isolated from the Vehicle Assembly Building at Kennedy Space Center where the Viking Spacecraft were Assembled.</title>
        <authorList>
            <person name="Seuylemezian A."/>
            <person name="Vaishampayan P."/>
        </authorList>
    </citation>
    <scope>NUCLEOTIDE SEQUENCE [LARGE SCALE GENOMIC DNA]</scope>
    <source>
        <strain evidence="1 2">V44-8</strain>
    </source>
</reference>
<keyword evidence="2" id="KW-1185">Reference proteome</keyword>
<evidence type="ECO:0000313" key="2">
    <source>
        <dbReference type="Proteomes" id="UP000262939"/>
    </source>
</evidence>
<sequence length="208" mass="24227">MKSPVHHLEAKRKVREEAILLTLKRLDFLTRNQIQAIQNLKSDRNAQRVLKQMEEYLSVIRDGEFVYYLNAAGRALVNCDKVRKSTGNIQHNIMRNHIYIAFGCPESWRNEMRIRSEGATKKENVTCVADALFKQGDVYVIVEVDNTQTMKKNQAKIERYRILRQRGSFGMMAPKFVWITNSEHRREELRKLSGGMNTQVFTTSDFTA</sequence>
<dbReference type="EMBL" id="QVTD01000016">
    <property type="protein sequence ID" value="RFU61201.1"/>
    <property type="molecule type" value="Genomic_DNA"/>
</dbReference>
<protein>
    <recommendedName>
        <fullName evidence="3">Replication-relaxation</fullName>
    </recommendedName>
</protein>
<dbReference type="Proteomes" id="UP000262939">
    <property type="component" value="Unassembled WGS sequence"/>
</dbReference>
<organism evidence="1 2">
    <name type="scientific">Peribacillus glennii</name>
    <dbReference type="NCBI Taxonomy" id="2303991"/>
    <lineage>
        <taxon>Bacteria</taxon>
        <taxon>Bacillati</taxon>
        <taxon>Bacillota</taxon>
        <taxon>Bacilli</taxon>
        <taxon>Bacillales</taxon>
        <taxon>Bacillaceae</taxon>
        <taxon>Peribacillus</taxon>
    </lineage>
</organism>
<evidence type="ECO:0008006" key="3">
    <source>
        <dbReference type="Google" id="ProtNLM"/>
    </source>
</evidence>
<dbReference type="InterPro" id="IPR025855">
    <property type="entry name" value="Replic_Relax"/>
</dbReference>
<gene>
    <name evidence="1" type="ORF">D0466_18425</name>
</gene>
<accession>A0A372L7H4</accession>
<proteinExistence type="predicted"/>
<dbReference type="Pfam" id="PF13814">
    <property type="entry name" value="Replic_Relax"/>
    <property type="match status" value="1"/>
</dbReference>
<name>A0A372L7H4_9BACI</name>